<dbReference type="InterPro" id="IPR050313">
    <property type="entry name" value="Carb_Metab_HTH_regulators"/>
</dbReference>
<dbReference type="Pfam" id="PF00455">
    <property type="entry name" value="DeoRC"/>
    <property type="match status" value="1"/>
</dbReference>
<keyword evidence="2" id="KW-0804">Transcription</keyword>
<evidence type="ECO:0000256" key="2">
    <source>
        <dbReference type="ARBA" id="ARBA00023163"/>
    </source>
</evidence>
<dbReference type="Gene3D" id="1.10.10.10">
    <property type="entry name" value="Winged helix-like DNA-binding domain superfamily/Winged helix DNA-binding domain"/>
    <property type="match status" value="1"/>
</dbReference>
<evidence type="ECO:0000313" key="6">
    <source>
        <dbReference type="Proteomes" id="UP000095564"/>
    </source>
</evidence>
<dbReference type="InterPro" id="IPR036390">
    <property type="entry name" value="WH_DNA-bd_sf"/>
</dbReference>
<dbReference type="GeneID" id="92742203"/>
<dbReference type="SMART" id="SM01134">
    <property type="entry name" value="DeoRC"/>
    <property type="match status" value="1"/>
</dbReference>
<dbReference type="PROSITE" id="PS51000">
    <property type="entry name" value="HTH_DEOR_2"/>
    <property type="match status" value="1"/>
</dbReference>
<name>A0A174TZY0_ANAHA</name>
<dbReference type="Proteomes" id="UP001243496">
    <property type="component" value="Chromosome"/>
</dbReference>
<evidence type="ECO:0000313" key="5">
    <source>
        <dbReference type="EMBL" id="WMD16145.1"/>
    </source>
</evidence>
<organism evidence="4 6">
    <name type="scientific">Anaerostipes hadrus</name>
    <dbReference type="NCBI Taxonomy" id="649756"/>
    <lineage>
        <taxon>Bacteria</taxon>
        <taxon>Bacillati</taxon>
        <taxon>Bacillota</taxon>
        <taxon>Clostridia</taxon>
        <taxon>Lachnospirales</taxon>
        <taxon>Lachnospiraceae</taxon>
        <taxon>Anaerostipes</taxon>
    </lineage>
</organism>
<dbReference type="InterPro" id="IPR014036">
    <property type="entry name" value="DeoR-like_C"/>
</dbReference>
<dbReference type="SUPFAM" id="SSF46785">
    <property type="entry name" value="Winged helix' DNA-binding domain"/>
    <property type="match status" value="1"/>
</dbReference>
<dbReference type="GO" id="GO:0003677">
    <property type="term" value="F:DNA binding"/>
    <property type="evidence" value="ECO:0007669"/>
    <property type="project" value="UniProtKB-KW"/>
</dbReference>
<dbReference type="InterPro" id="IPR037171">
    <property type="entry name" value="NagB/RpiA_transferase-like"/>
</dbReference>
<dbReference type="Proteomes" id="UP000095564">
    <property type="component" value="Unassembled WGS sequence"/>
</dbReference>
<dbReference type="RefSeq" id="WP_055162196.1">
    <property type="nucleotide sequence ID" value="NZ_CAXSPF010000008.1"/>
</dbReference>
<sequence>MFVEERHQEILRLLNENEKVKVKELSKRFEVTEDCIRKDLASMEAKNLLKRTYGGAVLPDTLHPGHTNIVSIRKDKNIKEKRMIAKKAVELIHDGDMIFLDTSTTNIELAREIIERRLEVTVVSCMLDIAEVFTATKNVKFILLGGEFNRSQNGFLGELVLQMMENFRFDISFMGVVGANLYDNAIMTYVPEDGIMKHNAVKKSSKCYLMMESHKFDFKANYVYATFDDVDGVICEDGLSKEIQDKLETYQTKII</sequence>
<accession>A0A174TZY0</accession>
<dbReference type="GO" id="GO:0003700">
    <property type="term" value="F:DNA-binding transcription factor activity"/>
    <property type="evidence" value="ECO:0007669"/>
    <property type="project" value="InterPro"/>
</dbReference>
<dbReference type="Pfam" id="PF08220">
    <property type="entry name" value="HTH_DeoR"/>
    <property type="match status" value="1"/>
</dbReference>
<dbReference type="SMART" id="SM00420">
    <property type="entry name" value="HTH_DEOR"/>
    <property type="match status" value="1"/>
</dbReference>
<dbReference type="PANTHER" id="PTHR30363:SF44">
    <property type="entry name" value="AGA OPERON TRANSCRIPTIONAL REPRESSOR-RELATED"/>
    <property type="match status" value="1"/>
</dbReference>
<reference evidence="5" key="2">
    <citation type="submission" date="2023-08" db="EMBL/GenBank/DDBJ databases">
        <title>Complete Genome Sequences of butyrate producing Anaerostipes hadrus strains BA1 and GIF7 isolated from the terminal ileum of a healthy lean male.</title>
        <authorList>
            <person name="Low A."/>
            <person name="Sheludchenko M."/>
            <person name="Cheng H.E."/>
            <person name="Koh X.Q."/>
            <person name="Lee J."/>
        </authorList>
    </citation>
    <scope>NUCLEOTIDE SEQUENCE</scope>
    <source>
        <strain evidence="5">BA1</strain>
    </source>
</reference>
<dbReference type="PRINTS" id="PR00037">
    <property type="entry name" value="HTHLACR"/>
</dbReference>
<gene>
    <name evidence="4" type="primary">glcR_5</name>
    <name evidence="4" type="ORF">ERS852520_03191</name>
    <name evidence="5" type="ORF">RBI15_12395</name>
</gene>
<feature type="domain" description="HTH deoR-type" evidence="3">
    <location>
        <begin position="3"/>
        <end position="58"/>
    </location>
</feature>
<protein>
    <submittedName>
        <fullName evidence="5">DeoR/GlpR family DNA-binding transcription regulator</fullName>
    </submittedName>
    <submittedName>
        <fullName evidence="4">HTH-type transcriptional repressor glcR</fullName>
    </submittedName>
</protein>
<dbReference type="PANTHER" id="PTHR30363">
    <property type="entry name" value="HTH-TYPE TRANSCRIPTIONAL REGULATOR SRLR-RELATED"/>
    <property type="match status" value="1"/>
</dbReference>
<dbReference type="InterPro" id="IPR001034">
    <property type="entry name" value="DeoR_HTH"/>
</dbReference>
<evidence type="ECO:0000256" key="1">
    <source>
        <dbReference type="ARBA" id="ARBA00023015"/>
    </source>
</evidence>
<dbReference type="SUPFAM" id="SSF100950">
    <property type="entry name" value="NagB/RpiA/CoA transferase-like"/>
    <property type="match status" value="1"/>
</dbReference>
<evidence type="ECO:0000313" key="4">
    <source>
        <dbReference type="EMBL" id="CUQ14626.1"/>
    </source>
</evidence>
<dbReference type="InterPro" id="IPR036388">
    <property type="entry name" value="WH-like_DNA-bd_sf"/>
</dbReference>
<proteinExistence type="predicted"/>
<dbReference type="AlphaFoldDB" id="A0A174TZY0"/>
<dbReference type="OrthoDB" id="9797223at2"/>
<keyword evidence="5" id="KW-0238">DNA-binding</keyword>
<reference evidence="4 6" key="1">
    <citation type="submission" date="2015-09" db="EMBL/GenBank/DDBJ databases">
        <authorList>
            <consortium name="Pathogen Informatics"/>
        </authorList>
    </citation>
    <scope>NUCLEOTIDE SEQUENCE [LARGE SCALE GENOMIC DNA]</scope>
    <source>
        <strain evidence="4 6">2789STDY5834908</strain>
    </source>
</reference>
<dbReference type="EMBL" id="CZAU01000045">
    <property type="protein sequence ID" value="CUQ14626.1"/>
    <property type="molecule type" value="Genomic_DNA"/>
</dbReference>
<keyword evidence="1" id="KW-0805">Transcription regulation</keyword>
<dbReference type="EMBL" id="CP132968">
    <property type="protein sequence ID" value="WMD16145.1"/>
    <property type="molecule type" value="Genomic_DNA"/>
</dbReference>
<evidence type="ECO:0000259" key="3">
    <source>
        <dbReference type="PROSITE" id="PS51000"/>
    </source>
</evidence>